<dbReference type="AlphaFoldDB" id="A0A812PPL6"/>
<reference evidence="3" key="1">
    <citation type="submission" date="2021-02" db="EMBL/GenBank/DDBJ databases">
        <authorList>
            <person name="Dougan E. K."/>
            <person name="Rhodes N."/>
            <person name="Thang M."/>
            <person name="Chan C."/>
        </authorList>
    </citation>
    <scope>NUCLEOTIDE SEQUENCE</scope>
</reference>
<feature type="coiled-coil region" evidence="1">
    <location>
        <begin position="46"/>
        <end position="128"/>
    </location>
</feature>
<feature type="compositionally biased region" description="Polar residues" evidence="2">
    <location>
        <begin position="432"/>
        <end position="448"/>
    </location>
</feature>
<keyword evidence="1" id="KW-0175">Coiled coil</keyword>
<protein>
    <submittedName>
        <fullName evidence="3">Uncharacterized protein</fullName>
    </submittedName>
</protein>
<sequence>MEPNSRQHAQHLNASTQHLLKKELFVYRCPRHPPPAFMANVRAGSIKAQREALRRALAQCRELSHQVKQEIADASKEEMQTERKLEQSTQDFRVRLASLSSQPPVLTTAALQEALSAAQAQLAEDEKRLSFGFFERWRKCLDLKIRAGGAVEHKNAVGNPGREQGFANADAMAEACAEAKTIALKTSAFAEQRAEAQRWLLRFRSDLRAEEVETATLCQRLAEERRQSNEWWEWHMARLPEYHGDLEGLRQAEGFAKTMQLSKQASQARLRSQLQEQELAEERLALAREVVGKEEGEVEHMFVLLQEHEEQQQRLARQAVLEPHKVDRIQQVQHSTERLREACSLKSQLELASEEARKTEVDAKVARAELHTRCARASEELRDAERHLQFLREIRAREFSTLGDFEREKRQLLQVYRQEAVEHDRTKCRLQSPGNPGSTNAVPSQLPSDQRHVQSEDGFGHCGIGPSGRSRREDYLHSRVEVPLQQRSAQRRPL</sequence>
<accession>A0A812PPL6</accession>
<dbReference type="OrthoDB" id="432982at2759"/>
<evidence type="ECO:0000313" key="3">
    <source>
        <dbReference type="EMBL" id="CAE7357128.1"/>
    </source>
</evidence>
<evidence type="ECO:0000256" key="1">
    <source>
        <dbReference type="SAM" id="Coils"/>
    </source>
</evidence>
<gene>
    <name evidence="3" type="ORF">SNAT2548_LOCUS19039</name>
</gene>
<feature type="compositionally biased region" description="Basic and acidic residues" evidence="2">
    <location>
        <begin position="470"/>
        <end position="480"/>
    </location>
</feature>
<feature type="region of interest" description="Disordered" evidence="2">
    <location>
        <begin position="424"/>
        <end position="494"/>
    </location>
</feature>
<evidence type="ECO:0000256" key="2">
    <source>
        <dbReference type="SAM" id="MobiDB-lite"/>
    </source>
</evidence>
<dbReference type="EMBL" id="CAJNDS010002164">
    <property type="protein sequence ID" value="CAE7357128.1"/>
    <property type="molecule type" value="Genomic_DNA"/>
</dbReference>
<comment type="caution">
    <text evidence="3">The sequence shown here is derived from an EMBL/GenBank/DDBJ whole genome shotgun (WGS) entry which is preliminary data.</text>
</comment>
<evidence type="ECO:0000313" key="4">
    <source>
        <dbReference type="Proteomes" id="UP000604046"/>
    </source>
</evidence>
<name>A0A812PPL6_9DINO</name>
<feature type="coiled-coil region" evidence="1">
    <location>
        <begin position="349"/>
        <end position="394"/>
    </location>
</feature>
<keyword evidence="4" id="KW-1185">Reference proteome</keyword>
<feature type="compositionally biased region" description="Basic and acidic residues" evidence="2">
    <location>
        <begin position="449"/>
        <end position="459"/>
    </location>
</feature>
<organism evidence="3 4">
    <name type="scientific">Symbiodinium natans</name>
    <dbReference type="NCBI Taxonomy" id="878477"/>
    <lineage>
        <taxon>Eukaryota</taxon>
        <taxon>Sar</taxon>
        <taxon>Alveolata</taxon>
        <taxon>Dinophyceae</taxon>
        <taxon>Suessiales</taxon>
        <taxon>Symbiodiniaceae</taxon>
        <taxon>Symbiodinium</taxon>
    </lineage>
</organism>
<dbReference type="Proteomes" id="UP000604046">
    <property type="component" value="Unassembled WGS sequence"/>
</dbReference>
<proteinExistence type="predicted"/>